<feature type="transmembrane region" description="Helical" evidence="2">
    <location>
        <begin position="20"/>
        <end position="38"/>
    </location>
</feature>
<evidence type="ECO:0000313" key="4">
    <source>
        <dbReference type="Proteomes" id="UP000031419"/>
    </source>
</evidence>
<keyword evidence="2" id="KW-0812">Transmembrane</keyword>
<organism evidence="3 4">
    <name type="scientific">Saccharopolyspora rectivirgula</name>
    <dbReference type="NCBI Taxonomy" id="28042"/>
    <lineage>
        <taxon>Bacteria</taxon>
        <taxon>Bacillati</taxon>
        <taxon>Actinomycetota</taxon>
        <taxon>Actinomycetes</taxon>
        <taxon>Pseudonocardiales</taxon>
        <taxon>Pseudonocardiaceae</taxon>
        <taxon>Saccharopolyspora</taxon>
    </lineage>
</organism>
<dbReference type="STRING" id="28042.GU90_15620"/>
<name>A0A073AVQ2_9PSEU</name>
<gene>
    <name evidence="3" type="ORF">GU90_15620</name>
</gene>
<feature type="region of interest" description="Disordered" evidence="1">
    <location>
        <begin position="40"/>
        <end position="59"/>
    </location>
</feature>
<keyword evidence="2" id="KW-1133">Transmembrane helix</keyword>
<evidence type="ECO:0000256" key="1">
    <source>
        <dbReference type="SAM" id="MobiDB-lite"/>
    </source>
</evidence>
<dbReference type="OrthoDB" id="5189092at2"/>
<evidence type="ECO:0000256" key="2">
    <source>
        <dbReference type="SAM" id="Phobius"/>
    </source>
</evidence>
<reference evidence="3 4" key="1">
    <citation type="submission" date="2014-06" db="EMBL/GenBank/DDBJ databases">
        <title>Saccharopolyspora rectivirgula DSM-43113 Genome sequencing.</title>
        <authorList>
            <person name="Barrera C."/>
            <person name="Millon L."/>
            <person name="Rognon B."/>
            <person name="Zaugg C."/>
            <person name="Monod M."/>
        </authorList>
    </citation>
    <scope>NUCLEOTIDE SEQUENCE [LARGE SCALE GENOMIC DNA]</scope>
    <source>
        <strain evidence="3 4">DSM 43113</strain>
    </source>
</reference>
<keyword evidence="4" id="KW-1185">Reference proteome</keyword>
<sequence length="194" mass="20579">MFDPVGPLAPSVYWRRRAVAVGVAVLVVVLLVWGIWAASRKPQDSAGPPPPPPPLSAVAADLEPAPCPDSEIRVAAEPARPEFRAGEQVALSIVITNTGDRSCVRDTNRVLRELVITTPSGEHVWGSNDCYSETTNERPVLEPGQSVRNDVLWSGFGSVPGCAVPGPLVAPGEYHAVARLGEVVSPPAPFRILP</sequence>
<accession>A0A073AVQ2</accession>
<dbReference type="AlphaFoldDB" id="A0A073AVQ2"/>
<evidence type="ECO:0008006" key="5">
    <source>
        <dbReference type="Google" id="ProtNLM"/>
    </source>
</evidence>
<evidence type="ECO:0000313" key="3">
    <source>
        <dbReference type="EMBL" id="KEI43475.1"/>
    </source>
</evidence>
<dbReference type="eggNOG" id="COG1572">
    <property type="taxonomic scope" value="Bacteria"/>
</dbReference>
<protein>
    <recommendedName>
        <fullName evidence="5">MucR family transcriptional regulator</fullName>
    </recommendedName>
</protein>
<proteinExistence type="predicted"/>
<comment type="caution">
    <text evidence="3">The sequence shown here is derived from an EMBL/GenBank/DDBJ whole genome shotgun (WGS) entry which is preliminary data.</text>
</comment>
<keyword evidence="2" id="KW-0472">Membrane</keyword>
<dbReference type="Proteomes" id="UP000031419">
    <property type="component" value="Unassembled WGS sequence"/>
</dbReference>
<dbReference type="EMBL" id="JNVU01000038">
    <property type="protein sequence ID" value="KEI43475.1"/>
    <property type="molecule type" value="Genomic_DNA"/>
</dbReference>